<dbReference type="Gene3D" id="3.40.50.1000">
    <property type="entry name" value="HAD superfamily/HAD-like"/>
    <property type="match status" value="2"/>
</dbReference>
<dbReference type="Pfam" id="PF00122">
    <property type="entry name" value="E1-E2_ATPase"/>
    <property type="match status" value="1"/>
</dbReference>
<dbReference type="FunFam" id="2.70.150.10:FF:000042">
    <property type="entry name" value="Plasma membrane ATPase"/>
    <property type="match status" value="1"/>
</dbReference>
<keyword evidence="4 12" id="KW-0812">Transmembrane</keyword>
<dbReference type="InterPro" id="IPR006534">
    <property type="entry name" value="P-type_ATPase_IIIA"/>
</dbReference>
<dbReference type="InterPro" id="IPR001757">
    <property type="entry name" value="P_typ_ATPase"/>
</dbReference>
<dbReference type="Pfam" id="PF08282">
    <property type="entry name" value="Hydrolase_3"/>
    <property type="match status" value="1"/>
</dbReference>
<dbReference type="GO" id="GO:0008553">
    <property type="term" value="F:P-type proton-exporting transporter activity"/>
    <property type="evidence" value="ECO:0007669"/>
    <property type="project" value="InterPro"/>
</dbReference>
<evidence type="ECO:0000256" key="10">
    <source>
        <dbReference type="ARBA" id="ARBA00022989"/>
    </source>
</evidence>
<protein>
    <submittedName>
        <fullName evidence="14">HAD family hydrolase</fullName>
    </submittedName>
</protein>
<evidence type="ECO:0000313" key="15">
    <source>
        <dbReference type="Proteomes" id="UP000285478"/>
    </source>
</evidence>
<dbReference type="KEGG" id="htr:EPV75_05345"/>
<evidence type="ECO:0000256" key="3">
    <source>
        <dbReference type="ARBA" id="ARBA00022553"/>
    </source>
</evidence>
<dbReference type="SUPFAM" id="SSF56784">
    <property type="entry name" value="HAD-like"/>
    <property type="match status" value="1"/>
</dbReference>
<evidence type="ECO:0000256" key="9">
    <source>
        <dbReference type="ARBA" id="ARBA00022967"/>
    </source>
</evidence>
<dbReference type="Pfam" id="PF00702">
    <property type="entry name" value="Hydrolase"/>
    <property type="match status" value="1"/>
</dbReference>
<evidence type="ECO:0000313" key="14">
    <source>
        <dbReference type="EMBL" id="QAB15134.1"/>
    </source>
</evidence>
<dbReference type="InterPro" id="IPR018303">
    <property type="entry name" value="ATPase_P-typ_P_site"/>
</dbReference>
<dbReference type="GO" id="GO:0016020">
    <property type="term" value="C:membrane"/>
    <property type="evidence" value="ECO:0007669"/>
    <property type="project" value="UniProtKB-SubCell"/>
</dbReference>
<evidence type="ECO:0000259" key="13">
    <source>
        <dbReference type="SMART" id="SM00831"/>
    </source>
</evidence>
<dbReference type="Pfam" id="PF00690">
    <property type="entry name" value="Cation_ATPase_N"/>
    <property type="match status" value="1"/>
</dbReference>
<keyword evidence="7" id="KW-0067">ATP-binding</keyword>
<comment type="subcellular location">
    <subcellularLocation>
        <location evidence="1">Membrane</location>
        <topology evidence="1">Multi-pass membrane protein</topology>
    </subcellularLocation>
</comment>
<keyword evidence="3" id="KW-0597">Phosphoprotein</keyword>
<dbReference type="AlphaFoldDB" id="A0A410H2J2"/>
<feature type="domain" description="Cation-transporting P-type ATPase N-terminal" evidence="13">
    <location>
        <begin position="11"/>
        <end position="84"/>
    </location>
</feature>
<dbReference type="PRINTS" id="PR00120">
    <property type="entry name" value="HATPASE"/>
</dbReference>
<keyword evidence="6" id="KW-0547">Nucleotide-binding</keyword>
<proteinExistence type="inferred from homology"/>
<feature type="transmembrane region" description="Helical" evidence="12">
    <location>
        <begin position="746"/>
        <end position="768"/>
    </location>
</feature>
<name>A0A410H2J2_9GAMM</name>
<dbReference type="SUPFAM" id="SSF81653">
    <property type="entry name" value="Calcium ATPase, transduction domain A"/>
    <property type="match status" value="1"/>
</dbReference>
<dbReference type="Gene3D" id="3.40.1110.10">
    <property type="entry name" value="Calcium-transporting ATPase, cytoplasmic domain N"/>
    <property type="match status" value="1"/>
</dbReference>
<evidence type="ECO:0000256" key="11">
    <source>
        <dbReference type="ARBA" id="ARBA00023136"/>
    </source>
</evidence>
<sequence length="871" mass="97639">MNRIELRNTDDYHSQQAADTLSYFEVSPEQGLSKNEAQARLETFGPNEIIEKEEPLWHRIFRRFWGPIPWMIEIAALLSAIVQKWEDFVVILIMLLINVVLDFFQEHRALNALKTLKQQVSLEVRALRDGQYCALPAKELVPGDIIRIRIGDVVPADVQLLSGDFLSIDESSLTGESLPVTKRQGEVAYSNTVVKQGEMVAVVVNTGRHTRFNAVVSLVAKASLEERSHFQKMVIKIGNFLILMTLVLVAIILVVGLFRHEDMLEIARFALVLTVAAVPVALPAVLSVTMAVGAVNLARKQAIVSRLTAIEELAGVDIFCSDKTGTLTKNEMQVATPLVFDGYHEEQLFTYAVLASRQENRDPIELPLFHYLDEHFPETDWQQWTQHDFTPFDPVNKYTSAQVECGPQQLTVFKGAAQVLLEMADIDGNELIAIHHSIDTFADKGYRTLAVAVQTENDRVRLVGLIPLIDPEREDSADVILNMTHNGVRVKMITGDNVAIAREIGHRLGLRQRSIRSAELSGKGSNELIGFAKALSNALYQRLHPEVSHQAAEAFAEDVMASLEQNFDMEMLTREFIHTHESVLIETLETVDIFAEVRPEDKYTIIDTLQKADHIVGMTGDGVNDAPALKKADCGFAVSNATDAARAAADIILTSPGLSVINHAIEQARITFERMKSYATFRVAETIRIILFMALSIVVFNFYPITPLMIILLALLNDIPILAIAYDHTKVQNKPVRWEMHSLLTVSTVLGISGVISSFVLFFVLLEMGISEDMIQTLLFLKLIVAGHSTLYITRTEDWFWKRPWPSPLLLVATFGTEILATFIAVYGLFVTPIGWEYALYIWLYALVWFVINDIIKMRVRKLLNNKPALA</sequence>
<keyword evidence="8" id="KW-0460">Magnesium</keyword>
<dbReference type="Proteomes" id="UP000285478">
    <property type="component" value="Chromosome"/>
</dbReference>
<evidence type="ECO:0000256" key="1">
    <source>
        <dbReference type="ARBA" id="ARBA00004141"/>
    </source>
</evidence>
<comment type="similarity">
    <text evidence="2">Belongs to the cation transport ATPase (P-type) (TC 3.A.3) family. Type IIIA subfamily.</text>
</comment>
<dbReference type="PANTHER" id="PTHR42861">
    <property type="entry name" value="CALCIUM-TRANSPORTING ATPASE"/>
    <property type="match status" value="1"/>
</dbReference>
<keyword evidence="15" id="KW-1185">Reference proteome</keyword>
<keyword evidence="5" id="KW-0479">Metal-binding</keyword>
<dbReference type="Gene3D" id="1.20.1110.10">
    <property type="entry name" value="Calcium-transporting ATPase, transmembrane domain"/>
    <property type="match status" value="2"/>
</dbReference>
<keyword evidence="10 12" id="KW-1133">Transmembrane helix</keyword>
<dbReference type="PROSITE" id="PS00154">
    <property type="entry name" value="ATPASE_E1_E2"/>
    <property type="match status" value="1"/>
</dbReference>
<dbReference type="GO" id="GO:0046872">
    <property type="term" value="F:metal ion binding"/>
    <property type="evidence" value="ECO:0007669"/>
    <property type="project" value="UniProtKB-KW"/>
</dbReference>
<feature type="transmembrane region" description="Helical" evidence="12">
    <location>
        <begin position="805"/>
        <end position="832"/>
    </location>
</feature>
<dbReference type="Gene3D" id="2.70.150.10">
    <property type="entry name" value="Calcium-transporting ATPase, cytoplasmic transduction domain A"/>
    <property type="match status" value="1"/>
</dbReference>
<dbReference type="CDD" id="cd02076">
    <property type="entry name" value="P-type_ATPase_H"/>
    <property type="match status" value="1"/>
</dbReference>
<evidence type="ECO:0000256" key="4">
    <source>
        <dbReference type="ARBA" id="ARBA00022692"/>
    </source>
</evidence>
<dbReference type="InterPro" id="IPR004014">
    <property type="entry name" value="ATPase_P-typ_cation-transptr_N"/>
</dbReference>
<dbReference type="SFLD" id="SFLDS00003">
    <property type="entry name" value="Haloacid_Dehalogenase"/>
    <property type="match status" value="1"/>
</dbReference>
<dbReference type="InterPro" id="IPR023298">
    <property type="entry name" value="ATPase_P-typ_TM_dom_sf"/>
</dbReference>
<feature type="transmembrane region" description="Helical" evidence="12">
    <location>
        <begin position="774"/>
        <end position="793"/>
    </location>
</feature>
<keyword evidence="14" id="KW-0378">Hydrolase</keyword>
<dbReference type="EMBL" id="CP035033">
    <property type="protein sequence ID" value="QAB15134.1"/>
    <property type="molecule type" value="Genomic_DNA"/>
</dbReference>
<dbReference type="PRINTS" id="PR00119">
    <property type="entry name" value="CATATPASE"/>
</dbReference>
<dbReference type="SFLD" id="SFLDF00027">
    <property type="entry name" value="p-type_atpase"/>
    <property type="match status" value="1"/>
</dbReference>
<dbReference type="GO" id="GO:0005524">
    <property type="term" value="F:ATP binding"/>
    <property type="evidence" value="ECO:0007669"/>
    <property type="project" value="UniProtKB-KW"/>
</dbReference>
<dbReference type="InterPro" id="IPR008250">
    <property type="entry name" value="ATPase_P-typ_transduc_dom_A_sf"/>
</dbReference>
<dbReference type="SFLD" id="SFLDG00002">
    <property type="entry name" value="C1.7:_P-type_atpase_like"/>
    <property type="match status" value="1"/>
</dbReference>
<dbReference type="SMART" id="SM00831">
    <property type="entry name" value="Cation_ATPase_N"/>
    <property type="match status" value="1"/>
</dbReference>
<reference evidence="14 15" key="1">
    <citation type="journal article" date="2018" name="Environ. Microbiol.">
        <title>Genomes of ubiquitous marine and hypersaline Hydrogenovibrio, Thiomicrorhabdus and Thiomicrospira spp. encode a diversity of mechanisms to sustain chemolithoautotrophy in heterogeneous environments.</title>
        <authorList>
            <person name="Scott K.M."/>
            <person name="Williams J."/>
            <person name="Porter C.M.B."/>
            <person name="Russel S."/>
            <person name="Harmer T.L."/>
            <person name="Paul J.H."/>
            <person name="Antonen K.M."/>
            <person name="Bridges M.K."/>
            <person name="Camper G.J."/>
            <person name="Campla C.K."/>
            <person name="Casella L.G."/>
            <person name="Chase E."/>
            <person name="Conrad J.W."/>
            <person name="Cruz M.C."/>
            <person name="Dunlap D.S."/>
            <person name="Duran L."/>
            <person name="Fahsbender E.M."/>
            <person name="Goldsmith D.B."/>
            <person name="Keeley R.F."/>
            <person name="Kondoff M.R."/>
            <person name="Kussy B.I."/>
            <person name="Lane M.K."/>
            <person name="Lawler S."/>
            <person name="Leigh B.A."/>
            <person name="Lewis C."/>
            <person name="Lostal L.M."/>
            <person name="Marking D."/>
            <person name="Mancera P.A."/>
            <person name="McClenthan E.C."/>
            <person name="McIntyre E.A."/>
            <person name="Mine J.A."/>
            <person name="Modi S."/>
            <person name="Moore B.D."/>
            <person name="Morgan W.A."/>
            <person name="Nelson K.M."/>
            <person name="Nguyen K.N."/>
            <person name="Ogburn N."/>
            <person name="Parrino D.G."/>
            <person name="Pedapudi A.D."/>
            <person name="Pelham R.P."/>
            <person name="Preece A.M."/>
            <person name="Rampersad E.A."/>
            <person name="Richardson J.C."/>
            <person name="Rodgers C.M."/>
            <person name="Schaffer B.L."/>
            <person name="Sheridan N.E."/>
            <person name="Solone M.R."/>
            <person name="Staley Z.R."/>
            <person name="Tabuchi M."/>
            <person name="Waide R.J."/>
            <person name="Wanjugi P.W."/>
            <person name="Young S."/>
            <person name="Clum A."/>
            <person name="Daum C."/>
            <person name="Huntemann M."/>
            <person name="Ivanova N."/>
            <person name="Kyrpides N."/>
            <person name="Mikhailova N."/>
            <person name="Palaniappan K."/>
            <person name="Pillay M."/>
            <person name="Reddy T.B.K."/>
            <person name="Shapiro N."/>
            <person name="Stamatis D."/>
            <person name="Varghese N."/>
            <person name="Woyke T."/>
            <person name="Boden R."/>
            <person name="Freyermuth S.K."/>
            <person name="Kerfeld C.A."/>
        </authorList>
    </citation>
    <scope>NUCLEOTIDE SEQUENCE [LARGE SCALE GENOMIC DNA]</scope>
    <source>
        <strain evidence="14 15">JR-2</strain>
    </source>
</reference>
<feature type="transmembrane region" description="Helical" evidence="12">
    <location>
        <begin position="237"/>
        <end position="258"/>
    </location>
</feature>
<dbReference type="InterPro" id="IPR059000">
    <property type="entry name" value="ATPase_P-type_domA"/>
</dbReference>
<keyword evidence="9" id="KW-1278">Translocase</keyword>
<feature type="transmembrane region" description="Helical" evidence="12">
    <location>
        <begin position="838"/>
        <end position="856"/>
    </location>
</feature>
<evidence type="ECO:0000256" key="8">
    <source>
        <dbReference type="ARBA" id="ARBA00022842"/>
    </source>
</evidence>
<dbReference type="RefSeq" id="WP_128384710.1">
    <property type="nucleotide sequence ID" value="NZ_CP035033.1"/>
</dbReference>
<evidence type="ECO:0000256" key="6">
    <source>
        <dbReference type="ARBA" id="ARBA00022741"/>
    </source>
</evidence>
<dbReference type="NCBIfam" id="TIGR01494">
    <property type="entry name" value="ATPase_P-type"/>
    <property type="match status" value="2"/>
</dbReference>
<dbReference type="InterPro" id="IPR023214">
    <property type="entry name" value="HAD_sf"/>
</dbReference>
<feature type="transmembrane region" description="Helical" evidence="12">
    <location>
        <begin position="708"/>
        <end position="726"/>
    </location>
</feature>
<dbReference type="InterPro" id="IPR044492">
    <property type="entry name" value="P_typ_ATPase_HD_dom"/>
</dbReference>
<evidence type="ECO:0000256" key="5">
    <source>
        <dbReference type="ARBA" id="ARBA00022723"/>
    </source>
</evidence>
<organism evidence="14 15">
    <name type="scientific">Hydrogenovibrio thermophilus</name>
    <dbReference type="NCBI Taxonomy" id="265883"/>
    <lineage>
        <taxon>Bacteria</taxon>
        <taxon>Pseudomonadati</taxon>
        <taxon>Pseudomonadota</taxon>
        <taxon>Gammaproteobacteria</taxon>
        <taxon>Thiotrichales</taxon>
        <taxon>Piscirickettsiaceae</taxon>
        <taxon>Hydrogenovibrio</taxon>
    </lineage>
</organism>
<dbReference type="SUPFAM" id="SSF81665">
    <property type="entry name" value="Calcium ATPase, transmembrane domain M"/>
    <property type="match status" value="1"/>
</dbReference>
<accession>A0A410H2J2</accession>
<evidence type="ECO:0000256" key="12">
    <source>
        <dbReference type="SAM" id="Phobius"/>
    </source>
</evidence>
<dbReference type="GO" id="GO:0016887">
    <property type="term" value="F:ATP hydrolysis activity"/>
    <property type="evidence" value="ECO:0007669"/>
    <property type="project" value="InterPro"/>
</dbReference>
<dbReference type="InterPro" id="IPR023299">
    <property type="entry name" value="ATPase_P-typ_cyto_dom_N"/>
</dbReference>
<evidence type="ECO:0000256" key="7">
    <source>
        <dbReference type="ARBA" id="ARBA00022840"/>
    </source>
</evidence>
<feature type="transmembrane region" description="Helical" evidence="12">
    <location>
        <begin position="270"/>
        <end position="297"/>
    </location>
</feature>
<gene>
    <name evidence="14" type="ORF">EPV75_05345</name>
</gene>
<keyword evidence="11 12" id="KW-0472">Membrane</keyword>
<evidence type="ECO:0000256" key="2">
    <source>
        <dbReference type="ARBA" id="ARBA00008804"/>
    </source>
</evidence>
<dbReference type="InterPro" id="IPR036412">
    <property type="entry name" value="HAD-like_sf"/>
</dbReference>
<dbReference type="GO" id="GO:0120029">
    <property type="term" value="P:proton export across plasma membrane"/>
    <property type="evidence" value="ECO:0007669"/>
    <property type="project" value="InterPro"/>
</dbReference>
<feature type="transmembrane region" description="Helical" evidence="12">
    <location>
        <begin position="679"/>
        <end position="702"/>
    </location>
</feature>
<dbReference type="FunFam" id="3.40.50.1000:FF:000211">
    <property type="entry name" value="Plasma membrane ATPase"/>
    <property type="match status" value="1"/>
</dbReference>